<evidence type="ECO:0000313" key="4">
    <source>
        <dbReference type="EMBL" id="CAB4644002.1"/>
    </source>
</evidence>
<evidence type="ECO:0000259" key="1">
    <source>
        <dbReference type="Pfam" id="PF00144"/>
    </source>
</evidence>
<evidence type="ECO:0000313" key="2">
    <source>
        <dbReference type="EMBL" id="CAB4552101.1"/>
    </source>
</evidence>
<dbReference type="InterPro" id="IPR001466">
    <property type="entry name" value="Beta-lactam-related"/>
</dbReference>
<dbReference type="EMBL" id="CAEZTQ010000008">
    <property type="protein sequence ID" value="CAB4563983.1"/>
    <property type="molecule type" value="Genomic_DNA"/>
</dbReference>
<dbReference type="EMBL" id="CAEZTC010000018">
    <property type="protein sequence ID" value="CAB4552101.1"/>
    <property type="molecule type" value="Genomic_DNA"/>
</dbReference>
<dbReference type="Pfam" id="PF00144">
    <property type="entry name" value="Beta-lactamase"/>
    <property type="match status" value="1"/>
</dbReference>
<dbReference type="EMBL" id="CAEZWE010000007">
    <property type="protein sequence ID" value="CAB4644002.1"/>
    <property type="molecule type" value="Genomic_DNA"/>
</dbReference>
<dbReference type="InterPro" id="IPR052907">
    <property type="entry name" value="Beta-lactamase/esterase"/>
</dbReference>
<protein>
    <submittedName>
        <fullName evidence="4">Unannotated protein</fullName>
    </submittedName>
</protein>
<evidence type="ECO:0000313" key="3">
    <source>
        <dbReference type="EMBL" id="CAB4563983.1"/>
    </source>
</evidence>
<organism evidence="4">
    <name type="scientific">freshwater metagenome</name>
    <dbReference type="NCBI Taxonomy" id="449393"/>
    <lineage>
        <taxon>unclassified sequences</taxon>
        <taxon>metagenomes</taxon>
        <taxon>ecological metagenomes</taxon>
    </lineage>
</organism>
<dbReference type="InterPro" id="IPR012338">
    <property type="entry name" value="Beta-lactam/transpept-like"/>
</dbReference>
<reference evidence="4" key="1">
    <citation type="submission" date="2020-05" db="EMBL/GenBank/DDBJ databases">
        <authorList>
            <person name="Chiriac C."/>
            <person name="Salcher M."/>
            <person name="Ghai R."/>
            <person name="Kavagutti S V."/>
        </authorList>
    </citation>
    <scope>NUCLEOTIDE SEQUENCE</scope>
</reference>
<dbReference type="PANTHER" id="PTHR43319:SF3">
    <property type="entry name" value="BETA-LACTAMASE-RELATED DOMAIN-CONTAINING PROTEIN"/>
    <property type="match status" value="1"/>
</dbReference>
<feature type="domain" description="Beta-lactamase-related" evidence="1">
    <location>
        <begin position="2"/>
        <end position="324"/>
    </location>
</feature>
<name>A0A6J6K3Q2_9ZZZZ</name>
<gene>
    <name evidence="2" type="ORF">UFOPK1572_00245</name>
    <name evidence="3" type="ORF">UFOPK1704_00093</name>
    <name evidence="4" type="ORF">UFOPK2169_00315</name>
</gene>
<dbReference type="AlphaFoldDB" id="A0A6J6K3Q2"/>
<dbReference type="Gene3D" id="3.40.710.10">
    <property type="entry name" value="DD-peptidase/beta-lactamase superfamily"/>
    <property type="match status" value="1"/>
</dbReference>
<dbReference type="SUPFAM" id="SSF56601">
    <property type="entry name" value="beta-lactamase/transpeptidase-like"/>
    <property type="match status" value="1"/>
</dbReference>
<dbReference type="PANTHER" id="PTHR43319">
    <property type="entry name" value="BETA-LACTAMASE-RELATED"/>
    <property type="match status" value="1"/>
</dbReference>
<accession>A0A6J6K3Q2</accession>
<sequence length="332" mass="36700">MDLSGGWMESECIRPWTSSTLVNSFSVGKGILSILLAHALSNSHVTPNDTLASHWPDLARSTMGNLTIKELSGHRAGLPALSQRLSERDLYNWLHMVGTLVQQKPWWEPGTAHGYHVNTFGFLVGEIIARIGRTTHRELLHPLRNFVGDEMFWGVPFHRLDDVATLYWHEEDQQRETLKTLPTASMHVLAYNNPSNFSGMGAVNTTAWRQCVHPSTNLHTTARAVASAYETVCNSTLGIHSTILQEATATVSRGTDVVLGAETHFGMGFQLPTATRRFGPNDEAFGHYGAGGSMGFYDPVSQLCVGYVMNQMGRGWQNSRNQTLIDAIFSCL</sequence>
<proteinExistence type="predicted"/>